<feature type="transmembrane region" description="Helical" evidence="6">
    <location>
        <begin position="75"/>
        <end position="95"/>
    </location>
</feature>
<dbReference type="STRING" id="92696.A0A4R0RBH1"/>
<comment type="subcellular location">
    <subcellularLocation>
        <location evidence="1">Membrane</location>
        <topology evidence="1">Multi-pass membrane protein</topology>
    </subcellularLocation>
</comment>
<evidence type="ECO:0000256" key="4">
    <source>
        <dbReference type="ARBA" id="ARBA00023136"/>
    </source>
</evidence>
<feature type="region of interest" description="Disordered" evidence="5">
    <location>
        <begin position="403"/>
        <end position="503"/>
    </location>
</feature>
<feature type="transmembrane region" description="Helical" evidence="6">
    <location>
        <begin position="264"/>
        <end position="285"/>
    </location>
</feature>
<proteinExistence type="predicted"/>
<dbReference type="OrthoDB" id="100006at2759"/>
<dbReference type="SUPFAM" id="SSF81321">
    <property type="entry name" value="Family A G protein-coupled receptor-like"/>
    <property type="match status" value="1"/>
</dbReference>
<comment type="caution">
    <text evidence="7">The sequence shown here is derived from an EMBL/GenBank/DDBJ whole genome shotgun (WGS) entry which is preliminary data.</text>
</comment>
<dbReference type="AlphaFoldDB" id="A0A4R0RBH1"/>
<dbReference type="Proteomes" id="UP000292702">
    <property type="component" value="Unassembled WGS sequence"/>
</dbReference>
<protein>
    <submittedName>
        <fullName evidence="7">Uncharacterized protein</fullName>
    </submittedName>
</protein>
<evidence type="ECO:0000256" key="1">
    <source>
        <dbReference type="ARBA" id="ARBA00004141"/>
    </source>
</evidence>
<dbReference type="GO" id="GO:0007189">
    <property type="term" value="P:adenylate cyclase-activating G protein-coupled receptor signaling pathway"/>
    <property type="evidence" value="ECO:0007669"/>
    <property type="project" value="TreeGrafter"/>
</dbReference>
<feature type="compositionally biased region" description="Polar residues" evidence="5">
    <location>
        <begin position="460"/>
        <end position="470"/>
    </location>
</feature>
<keyword evidence="4 6" id="KW-0472">Membrane</keyword>
<keyword evidence="2 6" id="KW-0812">Transmembrane</keyword>
<evidence type="ECO:0000313" key="8">
    <source>
        <dbReference type="Proteomes" id="UP000292702"/>
    </source>
</evidence>
<evidence type="ECO:0000256" key="3">
    <source>
        <dbReference type="ARBA" id="ARBA00022989"/>
    </source>
</evidence>
<gene>
    <name evidence="7" type="ORF">EIP91_003688</name>
</gene>
<reference evidence="7 8" key="1">
    <citation type="submission" date="2018-11" db="EMBL/GenBank/DDBJ databases">
        <title>Genome assembly of Steccherinum ochraceum LE-BIN_3174, the white-rot fungus of the Steccherinaceae family (The Residual Polyporoid clade, Polyporales, Basidiomycota).</title>
        <authorList>
            <person name="Fedorova T.V."/>
            <person name="Glazunova O.A."/>
            <person name="Landesman E.O."/>
            <person name="Moiseenko K.V."/>
            <person name="Psurtseva N.V."/>
            <person name="Savinova O.S."/>
            <person name="Shakhova N.V."/>
            <person name="Tyazhelova T.V."/>
            <person name="Vasina D.V."/>
        </authorList>
    </citation>
    <scope>NUCLEOTIDE SEQUENCE [LARGE SCALE GENOMIC DNA]</scope>
    <source>
        <strain evidence="7 8">LE-BIN_3174</strain>
    </source>
</reference>
<feature type="transmembrane region" description="Helical" evidence="6">
    <location>
        <begin position="151"/>
        <end position="173"/>
    </location>
</feature>
<organism evidence="7 8">
    <name type="scientific">Steccherinum ochraceum</name>
    <dbReference type="NCBI Taxonomy" id="92696"/>
    <lineage>
        <taxon>Eukaryota</taxon>
        <taxon>Fungi</taxon>
        <taxon>Dikarya</taxon>
        <taxon>Basidiomycota</taxon>
        <taxon>Agaricomycotina</taxon>
        <taxon>Agaricomycetes</taxon>
        <taxon>Polyporales</taxon>
        <taxon>Steccherinaceae</taxon>
        <taxon>Steccherinum</taxon>
    </lineage>
</organism>
<feature type="transmembrane region" description="Helical" evidence="6">
    <location>
        <begin position="300"/>
        <end position="320"/>
    </location>
</feature>
<dbReference type="EMBL" id="RWJN01000219">
    <property type="protein sequence ID" value="TCD64732.1"/>
    <property type="molecule type" value="Genomic_DNA"/>
</dbReference>
<evidence type="ECO:0000256" key="2">
    <source>
        <dbReference type="ARBA" id="ARBA00022692"/>
    </source>
</evidence>
<sequence length="586" mass="64560">MADVVSQQTTGLPNGKTFLMEVSYASGEAAGVKFLVAVSVFSFLAVLGLLASIGLSAWNTRKSVNPYMFVRSHSCAYLVSMLVCDLLGVAIGSLMNSAWTKNMSVKFGTTCVAQGVIKHIADVGPAVWSLVIAMHTFWVLFLRLDASKKMFIATFAGGWTLVFILVLAGPAIVDVKNNGSFYGISGHWCWIADGYPVARIMTDYFWMFFSAITCFVLYGMILLKLRGNITTSGWKIKFSLHKSDDPESPDGSDHQLKVMAKQMLLYPIAYTIIILPIACCRFVEWSGKDVSWGGTVFSDSVYLMSGLVNVILFIFTRRVLPPHTVIKRRITLPNFAPVRLLSRRGSGDSDATAVESSTGPKAMSIDDDSIDLEKATYLEHGSPIEIEVRHDEEYEIYDDYMKDYQSDHGPLTPNPSTPAHQRHFNDIPLDTPAPGWGTPHLPPGLGHTLQAQEDEDESDYSNTPSTSGYPLSSPEEHDGRGLDRLSIRIPTPTSPREQEYEEYEEYDDEIPLTPRSRAVVLVPVQILQTTDMRSPGPLAPAQIPPQIMDMMLQGAPVPAQITETMDTTCLGALIQLVRTQDSDVAA</sequence>
<evidence type="ECO:0000256" key="5">
    <source>
        <dbReference type="SAM" id="MobiDB-lite"/>
    </source>
</evidence>
<feature type="transmembrane region" description="Helical" evidence="6">
    <location>
        <begin position="204"/>
        <end position="223"/>
    </location>
</feature>
<name>A0A4R0RBH1_9APHY</name>
<feature type="region of interest" description="Disordered" evidence="5">
    <location>
        <begin position="344"/>
        <end position="366"/>
    </location>
</feature>
<keyword evidence="8" id="KW-1185">Reference proteome</keyword>
<feature type="compositionally biased region" description="Basic and acidic residues" evidence="5">
    <location>
        <begin position="474"/>
        <end position="486"/>
    </location>
</feature>
<dbReference type="GO" id="GO:0004930">
    <property type="term" value="F:G protein-coupled receptor activity"/>
    <property type="evidence" value="ECO:0007669"/>
    <property type="project" value="TreeGrafter"/>
</dbReference>
<evidence type="ECO:0000256" key="6">
    <source>
        <dbReference type="SAM" id="Phobius"/>
    </source>
</evidence>
<keyword evidence="3 6" id="KW-1133">Transmembrane helix</keyword>
<feature type="transmembrane region" description="Helical" evidence="6">
    <location>
        <begin position="34"/>
        <end position="55"/>
    </location>
</feature>
<evidence type="ECO:0000313" key="7">
    <source>
        <dbReference type="EMBL" id="TCD64732.1"/>
    </source>
</evidence>
<dbReference type="PANTHER" id="PTHR23112">
    <property type="entry name" value="G PROTEIN-COUPLED RECEPTOR 157-RELATED"/>
    <property type="match status" value="1"/>
</dbReference>
<dbReference type="GO" id="GO:0005886">
    <property type="term" value="C:plasma membrane"/>
    <property type="evidence" value="ECO:0007669"/>
    <property type="project" value="TreeGrafter"/>
</dbReference>
<feature type="transmembrane region" description="Helical" evidence="6">
    <location>
        <begin position="126"/>
        <end position="144"/>
    </location>
</feature>
<accession>A0A4R0RBH1</accession>
<dbReference type="Gene3D" id="1.20.1070.10">
    <property type="entry name" value="Rhodopsin 7-helix transmembrane proteins"/>
    <property type="match status" value="1"/>
</dbReference>
<dbReference type="PANTHER" id="PTHR23112:SF37">
    <property type="entry name" value="G PROTEIN-COUPLED RECEPTOR GPR1"/>
    <property type="match status" value="1"/>
</dbReference>